<feature type="transmembrane region" description="Helical" evidence="1">
    <location>
        <begin position="6"/>
        <end position="25"/>
    </location>
</feature>
<evidence type="ECO:0000313" key="3">
    <source>
        <dbReference type="Proteomes" id="UP000030185"/>
    </source>
</evidence>
<sequence length="125" mass="13380">MKRAKVIITIGLIIVVLTLTAYYFVFKKNGLDSSAPSPGCSDFANQNNNAATFPLKQGSKGVEVKNLQKFLNKSVNAGLCIDGIWGMLTQSAFEKSTLPGIKNGIAPPMNEVSKDLYNSTVLPGV</sequence>
<name>A0A098LB61_9BACT</name>
<gene>
    <name evidence="2" type="ORF">MYP_645</name>
</gene>
<keyword evidence="3" id="KW-1185">Reference proteome</keyword>
<dbReference type="RefSeq" id="WP_045458250.1">
    <property type="nucleotide sequence ID" value="NZ_BBLT01000001.1"/>
</dbReference>
<evidence type="ECO:0000313" key="2">
    <source>
        <dbReference type="EMBL" id="GAL83418.1"/>
    </source>
</evidence>
<keyword evidence="1" id="KW-0812">Transmembrane</keyword>
<dbReference type="OrthoDB" id="3670141at2"/>
<dbReference type="Gene3D" id="1.10.101.10">
    <property type="entry name" value="PGBD-like superfamily/PGBD"/>
    <property type="match status" value="1"/>
</dbReference>
<dbReference type="AlphaFoldDB" id="A0A098LB61"/>
<evidence type="ECO:0000256" key="1">
    <source>
        <dbReference type="SAM" id="Phobius"/>
    </source>
</evidence>
<dbReference type="Proteomes" id="UP000030185">
    <property type="component" value="Unassembled WGS sequence"/>
</dbReference>
<keyword evidence="1" id="KW-1133">Transmembrane helix</keyword>
<dbReference type="STRING" id="153721.MYP_645"/>
<dbReference type="InterPro" id="IPR036366">
    <property type="entry name" value="PGBDSf"/>
</dbReference>
<proteinExistence type="predicted"/>
<accession>A0A098LB61</accession>
<keyword evidence="1" id="KW-0472">Membrane</keyword>
<comment type="caution">
    <text evidence="2">The sequence shown here is derived from an EMBL/GenBank/DDBJ whole genome shotgun (WGS) entry which is preliminary data.</text>
</comment>
<organism evidence="2 3">
    <name type="scientific">Sporocytophaga myxococcoides</name>
    <dbReference type="NCBI Taxonomy" id="153721"/>
    <lineage>
        <taxon>Bacteria</taxon>
        <taxon>Pseudomonadati</taxon>
        <taxon>Bacteroidota</taxon>
        <taxon>Cytophagia</taxon>
        <taxon>Cytophagales</taxon>
        <taxon>Cytophagaceae</taxon>
        <taxon>Sporocytophaga</taxon>
    </lineage>
</organism>
<protein>
    <recommendedName>
        <fullName evidence="4">Peptidoglycan binding-like domain-containing protein</fullName>
    </recommendedName>
</protein>
<evidence type="ECO:0008006" key="4">
    <source>
        <dbReference type="Google" id="ProtNLM"/>
    </source>
</evidence>
<dbReference type="EMBL" id="BBLT01000001">
    <property type="protein sequence ID" value="GAL83418.1"/>
    <property type="molecule type" value="Genomic_DNA"/>
</dbReference>
<reference evidence="2 3" key="1">
    <citation type="submission" date="2014-09" db="EMBL/GenBank/DDBJ databases">
        <title>Sporocytophaga myxococcoides PG-01 genome sequencing.</title>
        <authorList>
            <person name="Liu L."/>
            <person name="Gao P.J."/>
            <person name="Chen G.J."/>
            <person name="Wang L.S."/>
        </authorList>
    </citation>
    <scope>NUCLEOTIDE SEQUENCE [LARGE SCALE GENOMIC DNA]</scope>
    <source>
        <strain evidence="2 3">PG-01</strain>
    </source>
</reference>